<name>A0ACC2U7Q2_9FUNG</name>
<organism evidence="1 2">
    <name type="scientific">Entomophthora muscae</name>
    <dbReference type="NCBI Taxonomy" id="34485"/>
    <lineage>
        <taxon>Eukaryota</taxon>
        <taxon>Fungi</taxon>
        <taxon>Fungi incertae sedis</taxon>
        <taxon>Zoopagomycota</taxon>
        <taxon>Entomophthoromycotina</taxon>
        <taxon>Entomophthoromycetes</taxon>
        <taxon>Entomophthorales</taxon>
        <taxon>Entomophthoraceae</taxon>
        <taxon>Entomophthora</taxon>
    </lineage>
</organism>
<evidence type="ECO:0000313" key="2">
    <source>
        <dbReference type="Proteomes" id="UP001165960"/>
    </source>
</evidence>
<evidence type="ECO:0000313" key="1">
    <source>
        <dbReference type="EMBL" id="KAJ9082681.1"/>
    </source>
</evidence>
<sequence length="112" mass="12905">MSNLPPISAIISTVILPPCPRLKRRASEDTLQLSRFKLDFATAPPLPPPSNPRHRMSPSQTNMLDLAFQTCRFPSRDAREYLASLLNTSPRRIQVWFQNKRQKLRSQHFPPL</sequence>
<dbReference type="EMBL" id="QTSX02001425">
    <property type="protein sequence ID" value="KAJ9082681.1"/>
    <property type="molecule type" value="Genomic_DNA"/>
</dbReference>
<proteinExistence type="predicted"/>
<comment type="caution">
    <text evidence="1">The sequence shown here is derived from an EMBL/GenBank/DDBJ whole genome shotgun (WGS) entry which is preliminary data.</text>
</comment>
<reference evidence="1" key="1">
    <citation type="submission" date="2022-04" db="EMBL/GenBank/DDBJ databases">
        <title>Genome of the entomopathogenic fungus Entomophthora muscae.</title>
        <authorList>
            <person name="Elya C."/>
            <person name="Lovett B.R."/>
            <person name="Lee E."/>
            <person name="Macias A.M."/>
            <person name="Hajek A.E."/>
            <person name="De Bivort B.L."/>
            <person name="Kasson M.T."/>
            <person name="De Fine Licht H.H."/>
            <person name="Stajich J.E."/>
        </authorList>
    </citation>
    <scope>NUCLEOTIDE SEQUENCE</scope>
    <source>
        <strain evidence="1">Berkeley</strain>
    </source>
</reference>
<accession>A0ACC2U7Q2</accession>
<protein>
    <submittedName>
        <fullName evidence="1">Uncharacterized protein</fullName>
    </submittedName>
</protein>
<gene>
    <name evidence="1" type="ORF">DSO57_1002198</name>
</gene>
<keyword evidence="2" id="KW-1185">Reference proteome</keyword>
<dbReference type="Proteomes" id="UP001165960">
    <property type="component" value="Unassembled WGS sequence"/>
</dbReference>